<organism evidence="4 5">
    <name type="scientific">Methanospirillum stamsii</name>
    <dbReference type="NCBI Taxonomy" id="1277351"/>
    <lineage>
        <taxon>Archaea</taxon>
        <taxon>Methanobacteriati</taxon>
        <taxon>Methanobacteriota</taxon>
        <taxon>Stenosarchaea group</taxon>
        <taxon>Methanomicrobia</taxon>
        <taxon>Methanomicrobiales</taxon>
        <taxon>Methanospirillaceae</taxon>
        <taxon>Methanospirillum</taxon>
    </lineage>
</organism>
<evidence type="ECO:0000256" key="1">
    <source>
        <dbReference type="ARBA" id="ARBA00006821"/>
    </source>
</evidence>
<reference evidence="4 5" key="1">
    <citation type="submission" date="2018-05" db="EMBL/GenBank/DDBJ databases">
        <title>Draft genome of Methanospirillum stamsii Pt1.</title>
        <authorList>
            <person name="Dueholm M.S."/>
            <person name="Nielsen P.H."/>
            <person name="Bakmann L.F."/>
            <person name="Otzen D.E."/>
        </authorList>
    </citation>
    <scope>NUCLEOTIDE SEQUENCE [LARGE SCALE GENOMIC DNA]</scope>
    <source>
        <strain evidence="4 5">Pt1</strain>
    </source>
</reference>
<keyword evidence="2" id="KW-0119">Carbohydrate metabolism</keyword>
<dbReference type="OrthoDB" id="18576at2157"/>
<accession>A0A2V2N9I1</accession>
<dbReference type="GO" id="GO:0016787">
    <property type="term" value="F:hydrolase activity"/>
    <property type="evidence" value="ECO:0007669"/>
    <property type="project" value="UniProtKB-KW"/>
</dbReference>
<comment type="caution">
    <text evidence="4">The sequence shown here is derived from an EMBL/GenBank/DDBJ whole genome shotgun (WGS) entry which is preliminary data.</text>
</comment>
<dbReference type="EMBL" id="QGMZ01000011">
    <property type="protein sequence ID" value="PWR75235.1"/>
    <property type="molecule type" value="Genomic_DNA"/>
</dbReference>
<protein>
    <submittedName>
        <fullName evidence="4">Glycoside hydrolase</fullName>
    </submittedName>
</protein>
<dbReference type="InterPro" id="IPR052046">
    <property type="entry name" value="GH57_Enzymes"/>
</dbReference>
<dbReference type="Proteomes" id="UP000245934">
    <property type="component" value="Unassembled WGS sequence"/>
</dbReference>
<feature type="domain" description="Glycoside hydrolase family 57 N-terminal" evidence="3">
    <location>
        <begin position="40"/>
        <end position="313"/>
    </location>
</feature>
<dbReference type="Gene3D" id="3.20.110.20">
    <property type="match status" value="1"/>
</dbReference>
<comment type="similarity">
    <text evidence="1">Belongs to the glycosyl hydrolase 57 family.</text>
</comment>
<sequence>MIISKYICVHGHFYQPPRENPWLEEIEIEESAYPFHDWNERVTAECYAPNASSRILGSDKKIINIVNNYAKISFNFGPTLLSWLEQHNKDVYRAILNADKESQNNFSGHGSAIAQAYNHIILPLASYNDKKTEILWGIKDFIYRFERMPEGMWLPETAVDIESLEILAELGIKFTILAPHQAKRIRKISQETWLNITQDTLDIFRPYLCILPSSKKISIFFYDSGIANEVAFQNILENGDLFADRLIRRFPDSHESSELLSIANDGETYGHHHRFADMALAYALKKIELERVASITIYGEYLDKFPPEYEVSIAENTSWSCIHGVKRWEDDCGCRAMYACLITDTSVCYPIALQDKNSLKNIKPWNQQWRKPLRDAMNWLHSQLNQLYEKEMESLFQYPFTVRDDYIDILIDRSPEKIIRFFNSHAKRNLSHDEIVRSIKLLEIQKNLLFMQTSCGWFFDDLAGIETVQVMMYACRAMHLLRDIIGIDLEPEYVTLLTKAKSNVLEIGDGGTIYNNYVKSAIFDINRVAFQYAVTSLIKNQPDESAVPTYDIFNKSFQEGNAGRIKLATGYALFRSKITLKESTLIFVALHLGEHNFIGGIKPFTTEEAFNEINNDIWTSLQRNDLPRLILGIDRNFDYHSFSLWHLFRDGKRKVLYSILNEALSDINYEYQLLYKRYYSLVTAMKELHIKPPTSLEFPIQFSLNNELKICLSKMDYDETRLSQIITDLTKGKFQPEIKTLSIFIEELFTRFLEEVEKNPFDINNIQKTNRLFTIISPLSLSLDLRNSQNSYFRLRKMIYERMKTDEEAQDESAKEWLEQFIILGDNLDILSI</sequence>
<dbReference type="PANTHER" id="PTHR36306">
    <property type="entry name" value="ALPHA-AMYLASE-RELATED-RELATED"/>
    <property type="match status" value="1"/>
</dbReference>
<keyword evidence="4" id="KW-0378">Hydrolase</keyword>
<evidence type="ECO:0000313" key="4">
    <source>
        <dbReference type="EMBL" id="PWR75235.1"/>
    </source>
</evidence>
<evidence type="ECO:0000256" key="2">
    <source>
        <dbReference type="ARBA" id="ARBA00023277"/>
    </source>
</evidence>
<dbReference type="SUPFAM" id="SSF88713">
    <property type="entry name" value="Glycoside hydrolase/deacetylase"/>
    <property type="match status" value="1"/>
</dbReference>
<proteinExistence type="inferred from homology"/>
<evidence type="ECO:0000259" key="3">
    <source>
        <dbReference type="Pfam" id="PF03065"/>
    </source>
</evidence>
<dbReference type="RefSeq" id="WP_109940097.1">
    <property type="nucleotide sequence ID" value="NZ_CP176366.1"/>
</dbReference>
<dbReference type="InterPro" id="IPR004300">
    <property type="entry name" value="Glyco_hydro_57_N"/>
</dbReference>
<dbReference type="GeneID" id="97610852"/>
<dbReference type="GO" id="GO:0005975">
    <property type="term" value="P:carbohydrate metabolic process"/>
    <property type="evidence" value="ECO:0007669"/>
    <property type="project" value="InterPro"/>
</dbReference>
<name>A0A2V2N9I1_9EURY</name>
<dbReference type="PANTHER" id="PTHR36306:SF3">
    <property type="entry name" value="GLYCOSIDE HYDROLASE FAMILY 57"/>
    <property type="match status" value="1"/>
</dbReference>
<gene>
    <name evidence="4" type="ORF">DLD82_05445</name>
</gene>
<dbReference type="InterPro" id="IPR011330">
    <property type="entry name" value="Glyco_hydro/deAcase_b/a-brl"/>
</dbReference>
<dbReference type="InterPro" id="IPR021923">
    <property type="entry name" value="DUF3536"/>
</dbReference>
<dbReference type="CDD" id="cd10797">
    <property type="entry name" value="GH57N_APU_like_1"/>
    <property type="match status" value="1"/>
</dbReference>
<dbReference type="Pfam" id="PF03065">
    <property type="entry name" value="Glyco_hydro_57"/>
    <property type="match status" value="1"/>
</dbReference>
<keyword evidence="5" id="KW-1185">Reference proteome</keyword>
<dbReference type="Pfam" id="PF12055">
    <property type="entry name" value="DUF3536"/>
    <property type="match status" value="1"/>
</dbReference>
<evidence type="ECO:0000313" key="5">
    <source>
        <dbReference type="Proteomes" id="UP000245934"/>
    </source>
</evidence>
<dbReference type="AlphaFoldDB" id="A0A2V2N9I1"/>